<organism evidence="2 3">
    <name type="scientific">Thalictrum thalictroides</name>
    <name type="common">Rue-anemone</name>
    <name type="synonym">Anemone thalictroides</name>
    <dbReference type="NCBI Taxonomy" id="46969"/>
    <lineage>
        <taxon>Eukaryota</taxon>
        <taxon>Viridiplantae</taxon>
        <taxon>Streptophyta</taxon>
        <taxon>Embryophyta</taxon>
        <taxon>Tracheophyta</taxon>
        <taxon>Spermatophyta</taxon>
        <taxon>Magnoliopsida</taxon>
        <taxon>Ranunculales</taxon>
        <taxon>Ranunculaceae</taxon>
        <taxon>Thalictroideae</taxon>
        <taxon>Thalictrum</taxon>
    </lineage>
</organism>
<accession>A0A7J6VEX4</accession>
<evidence type="ECO:0000313" key="3">
    <source>
        <dbReference type="Proteomes" id="UP000554482"/>
    </source>
</evidence>
<feature type="region of interest" description="Disordered" evidence="1">
    <location>
        <begin position="1"/>
        <end position="33"/>
    </location>
</feature>
<dbReference type="AlphaFoldDB" id="A0A7J6VEX4"/>
<sequence length="198" mass="21304">MTNRTRPWRNFFARRRAPGDSGSGSHQSQSGGWVRCARGEAISLKRETSGASAPDHYPSAHCEGRLGAPVVRCPRLNTEFPGLVRQFLLTGELGSLWCAGEWSSAPLANDSAFSQTINDGRCLVPHPMQRAGNILATSAEAGRLALRPAESSRVLSKETERKSTTAGFGSSAGPWRLDVAKSTVTRALGAAFRRPARE</sequence>
<comment type="caution">
    <text evidence="2">The sequence shown here is derived from an EMBL/GenBank/DDBJ whole genome shotgun (WGS) entry which is preliminary data.</text>
</comment>
<keyword evidence="3" id="KW-1185">Reference proteome</keyword>
<reference evidence="2 3" key="1">
    <citation type="submission" date="2020-06" db="EMBL/GenBank/DDBJ databases">
        <title>Transcriptomic and genomic resources for Thalictrum thalictroides and T. hernandezii: Facilitating candidate gene discovery in an emerging model plant lineage.</title>
        <authorList>
            <person name="Arias T."/>
            <person name="Riano-Pachon D.M."/>
            <person name="Di Stilio V.S."/>
        </authorList>
    </citation>
    <scope>NUCLEOTIDE SEQUENCE [LARGE SCALE GENOMIC DNA]</scope>
    <source>
        <strain evidence="3">cv. WT478/WT964</strain>
        <tissue evidence="2">Leaves</tissue>
    </source>
</reference>
<proteinExistence type="predicted"/>
<protein>
    <submittedName>
        <fullName evidence="2">Uncharacterized protein</fullName>
    </submittedName>
</protein>
<gene>
    <name evidence="2" type="ORF">FRX31_027114</name>
</gene>
<dbReference type="Proteomes" id="UP000554482">
    <property type="component" value="Unassembled WGS sequence"/>
</dbReference>
<feature type="compositionally biased region" description="Low complexity" evidence="1">
    <location>
        <begin position="19"/>
        <end position="32"/>
    </location>
</feature>
<evidence type="ECO:0000256" key="1">
    <source>
        <dbReference type="SAM" id="MobiDB-lite"/>
    </source>
</evidence>
<evidence type="ECO:0000313" key="2">
    <source>
        <dbReference type="EMBL" id="KAF5183297.1"/>
    </source>
</evidence>
<name>A0A7J6VEX4_THATH</name>
<feature type="region of interest" description="Disordered" evidence="1">
    <location>
        <begin position="149"/>
        <end position="170"/>
    </location>
</feature>
<dbReference type="EMBL" id="JABWDY010033626">
    <property type="protein sequence ID" value="KAF5183297.1"/>
    <property type="molecule type" value="Genomic_DNA"/>
</dbReference>